<proteinExistence type="evidence at transcript level"/>
<dbReference type="GO" id="GO:0006270">
    <property type="term" value="P:DNA replication initiation"/>
    <property type="evidence" value="ECO:0007669"/>
    <property type="project" value="TreeGrafter"/>
</dbReference>
<keyword evidence="3" id="KW-0067">ATP-binding</keyword>
<evidence type="ECO:0000256" key="1">
    <source>
        <dbReference type="ARBA" id="ARBA00006269"/>
    </source>
</evidence>
<evidence type="ECO:0000259" key="4">
    <source>
        <dbReference type="Pfam" id="PF13191"/>
    </source>
</evidence>
<dbReference type="InterPro" id="IPR020796">
    <property type="entry name" value="ORC5"/>
</dbReference>
<sequence length="402" mass="44777">MEILCRDSEIDLLQRLTSGDSQGFPSSVYLWGASGTGKSSIASRSVEAKGFSSCAQASISMGLIFRDLLGSWSKDVPRVENLVDFVSALKSLRLDPKERILFVLDSVDRLRQSEPKVLSGFLRLQELSGLNTCLLLLSQVPPHRTLGLLPWDLIPLHLPQVTKDQAMQIPAASVEKALPGYSQAFYSGYGNILTSSFFALTRNVGELLRLAHEHVEAYSEPVRRGDHPSGATRALFRAFEPKLKALGENILYKEVGGEAMGIKERLRVELPFFSKFLLIAAYLASHNPSKSDKRFFVQHHGKQRKTKAMIKAKQRYSSQLSGPKAFPIDRLLAIFYAIVLDRASPSANILSQISSLVTLQYLIQISGDLDAPKYKCVVGLDFIRNMSRTVNFDVVKYLYDYA</sequence>
<feature type="domain" description="Origin recognition complex subunit 5 C-terminal" evidence="5">
    <location>
        <begin position="270"/>
        <end position="398"/>
    </location>
</feature>
<feature type="domain" description="Orc1-like AAA ATPase" evidence="4">
    <location>
        <begin position="3"/>
        <end position="132"/>
    </location>
</feature>
<dbReference type="Pfam" id="PF14630">
    <property type="entry name" value="ORC5_C"/>
    <property type="match status" value="1"/>
</dbReference>
<evidence type="ECO:0000313" key="6">
    <source>
        <dbReference type="EMBL" id="ACO10200.1"/>
    </source>
</evidence>
<dbReference type="InterPro" id="IPR041664">
    <property type="entry name" value="AAA_16"/>
</dbReference>
<reference evidence="6" key="1">
    <citation type="submission" date="2009-03" db="EMBL/GenBank/DDBJ databases">
        <title>Caligus rogercresseyi ESTs and full-length cDNAs.</title>
        <authorList>
            <person name="Yasuike M."/>
            <person name="von Schalburg K."/>
            <person name="Cooper G."/>
            <person name="Leong J."/>
            <person name="Jones S.R.M."/>
            <person name="Koop B.F."/>
        </authorList>
    </citation>
    <scope>NUCLEOTIDE SEQUENCE</scope>
    <source>
        <tissue evidence="6">Whole tissue</tissue>
    </source>
</reference>
<dbReference type="Pfam" id="PF13191">
    <property type="entry name" value="AAA_16"/>
    <property type="match status" value="1"/>
</dbReference>
<name>C1BME7_CALRO</name>
<dbReference type="AlphaFoldDB" id="C1BME7"/>
<dbReference type="SUPFAM" id="SSF52540">
    <property type="entry name" value="P-loop containing nucleoside triphosphate hydrolases"/>
    <property type="match status" value="1"/>
</dbReference>
<evidence type="ECO:0000259" key="5">
    <source>
        <dbReference type="Pfam" id="PF14630"/>
    </source>
</evidence>
<dbReference type="InterPro" id="IPR027417">
    <property type="entry name" value="P-loop_NTPase"/>
</dbReference>
<dbReference type="InterPro" id="IPR047088">
    <property type="entry name" value="ORC5_C"/>
</dbReference>
<dbReference type="PANTHER" id="PTHR12705">
    <property type="entry name" value="ORIGIN RECOGNITION COMPLEX SUBUNIT 5"/>
    <property type="match status" value="1"/>
</dbReference>
<evidence type="ECO:0000256" key="3">
    <source>
        <dbReference type="ARBA" id="ARBA00022840"/>
    </source>
</evidence>
<dbReference type="GO" id="GO:0005664">
    <property type="term" value="C:nuclear origin of replication recognition complex"/>
    <property type="evidence" value="ECO:0007669"/>
    <property type="project" value="TreeGrafter"/>
</dbReference>
<organism evidence="6">
    <name type="scientific">Caligus rogercresseyi</name>
    <name type="common">Sea louse</name>
    <dbReference type="NCBI Taxonomy" id="217165"/>
    <lineage>
        <taxon>Eukaryota</taxon>
        <taxon>Metazoa</taxon>
        <taxon>Ecdysozoa</taxon>
        <taxon>Arthropoda</taxon>
        <taxon>Crustacea</taxon>
        <taxon>Multicrustacea</taxon>
        <taxon>Hexanauplia</taxon>
        <taxon>Copepoda</taxon>
        <taxon>Siphonostomatoida</taxon>
        <taxon>Caligidae</taxon>
        <taxon>Caligus</taxon>
    </lineage>
</organism>
<accession>C1BME7</accession>
<dbReference type="PANTHER" id="PTHR12705:SF0">
    <property type="entry name" value="ORIGIN RECOGNITION COMPLEX SUBUNIT 5"/>
    <property type="match status" value="1"/>
</dbReference>
<dbReference type="EMBL" id="BT075776">
    <property type="protein sequence ID" value="ACO10200.1"/>
    <property type="molecule type" value="mRNA"/>
</dbReference>
<evidence type="ECO:0000256" key="2">
    <source>
        <dbReference type="ARBA" id="ARBA00022741"/>
    </source>
</evidence>
<comment type="similarity">
    <text evidence="1">Belongs to the ORC5 family.</text>
</comment>
<keyword evidence="2" id="KW-0547">Nucleotide-binding</keyword>
<dbReference type="Gene3D" id="3.40.50.300">
    <property type="entry name" value="P-loop containing nucleotide triphosphate hydrolases"/>
    <property type="match status" value="1"/>
</dbReference>
<dbReference type="GO" id="GO:0003688">
    <property type="term" value="F:DNA replication origin binding"/>
    <property type="evidence" value="ECO:0007669"/>
    <property type="project" value="TreeGrafter"/>
</dbReference>
<gene>
    <name evidence="6" type="primary">ORC5</name>
</gene>
<protein>
    <submittedName>
        <fullName evidence="6">Origin recognition complex subunit 5</fullName>
    </submittedName>
</protein>